<dbReference type="PANTHER" id="PTHR47396">
    <property type="entry name" value="TYPE I RESTRICTION ENZYME ECOKI R PROTEIN"/>
    <property type="match status" value="1"/>
</dbReference>
<dbReference type="InterPro" id="IPR001650">
    <property type="entry name" value="Helicase_C-like"/>
</dbReference>
<evidence type="ECO:0000259" key="1">
    <source>
        <dbReference type="PROSITE" id="PS51192"/>
    </source>
</evidence>
<gene>
    <name evidence="3" type="ORF">SAMN05216537_1044</name>
</gene>
<evidence type="ECO:0000313" key="3">
    <source>
        <dbReference type="EMBL" id="SEF58252.1"/>
    </source>
</evidence>
<dbReference type="InterPro" id="IPR058403">
    <property type="entry name" value="DUF8090"/>
</dbReference>
<dbReference type="Pfam" id="PF04851">
    <property type="entry name" value="ResIII"/>
    <property type="match status" value="1"/>
</dbReference>
<dbReference type="GO" id="GO:0005524">
    <property type="term" value="F:ATP binding"/>
    <property type="evidence" value="ECO:0007669"/>
    <property type="project" value="InterPro"/>
</dbReference>
<organism evidence="3 4">
    <name type="scientific">Lachnospira multipara</name>
    <dbReference type="NCBI Taxonomy" id="28051"/>
    <lineage>
        <taxon>Bacteria</taxon>
        <taxon>Bacillati</taxon>
        <taxon>Bacillota</taxon>
        <taxon>Clostridia</taxon>
        <taxon>Lachnospirales</taxon>
        <taxon>Lachnospiraceae</taxon>
        <taxon>Lachnospira</taxon>
    </lineage>
</organism>
<keyword evidence="3" id="KW-0067">ATP-binding</keyword>
<dbReference type="Proteomes" id="UP000236726">
    <property type="component" value="Unassembled WGS sequence"/>
</dbReference>
<dbReference type="InterPro" id="IPR021835">
    <property type="entry name" value="DUF3427"/>
</dbReference>
<keyword evidence="3" id="KW-0378">Hydrolase</keyword>
<protein>
    <submittedName>
        <fullName evidence="3">Superfamily II DNA or RNA helicase</fullName>
    </submittedName>
</protein>
<dbReference type="InterPro" id="IPR027417">
    <property type="entry name" value="P-loop_NTPase"/>
</dbReference>
<dbReference type="GO" id="GO:0005829">
    <property type="term" value="C:cytosol"/>
    <property type="evidence" value="ECO:0007669"/>
    <property type="project" value="TreeGrafter"/>
</dbReference>
<dbReference type="Pfam" id="PF11907">
    <property type="entry name" value="DUF3427"/>
    <property type="match status" value="1"/>
</dbReference>
<proteinExistence type="predicted"/>
<dbReference type="CDD" id="cd18032">
    <property type="entry name" value="DEXHc_RE_I_III_res"/>
    <property type="match status" value="1"/>
</dbReference>
<feature type="domain" description="Helicase ATP-binding" evidence="1">
    <location>
        <begin position="241"/>
        <end position="392"/>
    </location>
</feature>
<dbReference type="CDD" id="cd18799">
    <property type="entry name" value="SF2_C_EcoAI-like"/>
    <property type="match status" value="1"/>
</dbReference>
<accession>A0A1H5T5X6</accession>
<dbReference type="Pfam" id="PF26350">
    <property type="entry name" value="DUF8090"/>
    <property type="match status" value="1"/>
</dbReference>
<keyword evidence="4" id="KW-1185">Reference proteome</keyword>
<dbReference type="CDD" id="cd09204">
    <property type="entry name" value="PLDc_N_DEXD_b2"/>
    <property type="match status" value="1"/>
</dbReference>
<dbReference type="Gene3D" id="3.30.870.10">
    <property type="entry name" value="Endonuclease Chain A"/>
    <property type="match status" value="1"/>
</dbReference>
<sequence>MIEEMRRGFETAYINGSVVSNESFRPQFVSNNYREGKKVISSIENELRVCDSFQISVAFITRSGITPLLSILKELEEKNIPGQILTTDYLNFSEPKALETIHQLKNIELKMYHVQDGKEGFHTKGYIFKKEEIYRIIIGSANLTGSALTKNIEWNTKLVSTKDGEMTKQIIEEFNCLWNSQDSLSYEDFIENYKEKYQIISKQRQIAKAEELVSLEKYKLEPNSMQTGFITNLRKILEKDEADGNKKTRALLISATGTGKTYASAFAMRELGFKKVLFLVHREQILNQAIKSYKKVLPSTASTGLLSGNHKDYHADYLFSTVQTMSREEILNKFDINMFDCIVIDETHKAGAPTYQKIMEYFKPRLFLGMTASPERTDGFDIYKLFDHNIAYEIRLNQALEEDLLCPFHYFGISDLSIDGELIDDNTAFNKLTSKSRVDHILEQANYYGHSGERVKGLIFCSRNEEAKQLSVEFNSRGLNTVALSGENSEEEREAAVARLEMDNFEENGHKALDYIFTVDIFNEGVDIPEVNQVIMLRPTQSAIIFVQQLGRGLRKADNKEYVVVLDFIGNYQNNFLIPIALSGDRSYNKDTIRKYVREGSRVIPGCSTIHFDEITRKQIYESIDKMTTKKKKLSEKYYQMKYKLGRIPSVLDFYEHGEVDPMLFIKYSGSYYEFVKSVDKDYAINFNKEQVDTISFISNLIVDGKRIHELLILKAIIEKGNIEKSDFIKNLEAQNEKFKEADYESALRIITGEFLSGSDKKNFKDVDFVDMKTFNKDYLKRETAFYNILHDLYFKNELENLIEYGFRRYEDIYKNHDDNNLVLYEKYSRKDVCRLMNWDKDESSTMYGYRIKHNTCPIFITYEKKDDISESTKYEDQFINQRIFSWMTRSRVTLEKDEAQSIINYKDNNLKICLFIKKSDGEGSDFYYMGNVKPIDWQQKTIKNDKGQDLPIVNFLFSLDREVREDIYEYLIS</sequence>
<evidence type="ECO:0000313" key="4">
    <source>
        <dbReference type="Proteomes" id="UP000236726"/>
    </source>
</evidence>
<dbReference type="PANTHER" id="PTHR47396:SF1">
    <property type="entry name" value="ATP-DEPENDENT HELICASE IRC3-RELATED"/>
    <property type="match status" value="1"/>
</dbReference>
<dbReference type="InterPro" id="IPR050742">
    <property type="entry name" value="Helicase_Restrict-Modif_Enz"/>
</dbReference>
<name>A0A1H5T5X6_9FIRM</name>
<dbReference type="InterPro" id="IPR025202">
    <property type="entry name" value="PLD-like_dom"/>
</dbReference>
<dbReference type="Pfam" id="PF00271">
    <property type="entry name" value="Helicase_C"/>
    <property type="match status" value="1"/>
</dbReference>
<dbReference type="PROSITE" id="PS51192">
    <property type="entry name" value="HELICASE_ATP_BIND_1"/>
    <property type="match status" value="1"/>
</dbReference>
<dbReference type="STRING" id="1410661.GCA_000702205_00735"/>
<dbReference type="InterPro" id="IPR014001">
    <property type="entry name" value="Helicase_ATP-bd"/>
</dbReference>
<dbReference type="PROSITE" id="PS51194">
    <property type="entry name" value="HELICASE_CTER"/>
    <property type="match status" value="1"/>
</dbReference>
<dbReference type="SMART" id="SM00487">
    <property type="entry name" value="DEXDc"/>
    <property type="match status" value="1"/>
</dbReference>
<dbReference type="RefSeq" id="WP_103952381.1">
    <property type="nucleotide sequence ID" value="NZ_FNUL01000004.1"/>
</dbReference>
<dbReference type="EMBL" id="FNUL01000004">
    <property type="protein sequence ID" value="SEF58252.1"/>
    <property type="molecule type" value="Genomic_DNA"/>
</dbReference>
<reference evidence="3 4" key="1">
    <citation type="submission" date="2016-10" db="EMBL/GenBank/DDBJ databases">
        <authorList>
            <person name="de Groot N.N."/>
        </authorList>
    </citation>
    <scope>NUCLEOTIDE SEQUENCE [LARGE SCALE GENOMIC DNA]</scope>
    <source>
        <strain evidence="3 4">D15d</strain>
    </source>
</reference>
<dbReference type="Pfam" id="PF13091">
    <property type="entry name" value="PLDc_2"/>
    <property type="match status" value="1"/>
</dbReference>
<keyword evidence="3" id="KW-0347">Helicase</keyword>
<dbReference type="Gene3D" id="3.40.50.300">
    <property type="entry name" value="P-loop containing nucleotide triphosphate hydrolases"/>
    <property type="match status" value="2"/>
</dbReference>
<keyword evidence="3" id="KW-0547">Nucleotide-binding</keyword>
<dbReference type="InterPro" id="IPR006935">
    <property type="entry name" value="Helicase/UvrB_N"/>
</dbReference>
<dbReference type="GO" id="GO:0016787">
    <property type="term" value="F:hydrolase activity"/>
    <property type="evidence" value="ECO:0007669"/>
    <property type="project" value="InterPro"/>
</dbReference>
<dbReference type="GO" id="GO:0003677">
    <property type="term" value="F:DNA binding"/>
    <property type="evidence" value="ECO:0007669"/>
    <property type="project" value="InterPro"/>
</dbReference>
<dbReference type="AlphaFoldDB" id="A0A1H5T5X6"/>
<feature type="domain" description="Helicase C-terminal" evidence="2">
    <location>
        <begin position="441"/>
        <end position="601"/>
    </location>
</feature>
<evidence type="ECO:0000259" key="2">
    <source>
        <dbReference type="PROSITE" id="PS51194"/>
    </source>
</evidence>
<dbReference type="GO" id="GO:0004386">
    <property type="term" value="F:helicase activity"/>
    <property type="evidence" value="ECO:0007669"/>
    <property type="project" value="UniProtKB-KW"/>
</dbReference>
<dbReference type="SMART" id="SM00490">
    <property type="entry name" value="HELICc"/>
    <property type="match status" value="1"/>
</dbReference>
<dbReference type="SUPFAM" id="SSF56024">
    <property type="entry name" value="Phospholipase D/nuclease"/>
    <property type="match status" value="1"/>
</dbReference>
<dbReference type="SUPFAM" id="SSF52540">
    <property type="entry name" value="P-loop containing nucleoside triphosphate hydrolases"/>
    <property type="match status" value="1"/>
</dbReference>